<dbReference type="EMBL" id="KY914485">
    <property type="protein sequence ID" value="ARK07828.1"/>
    <property type="molecule type" value="Genomic_DNA"/>
</dbReference>
<keyword evidence="2" id="KW-1185">Reference proteome</keyword>
<dbReference type="Proteomes" id="UP000221506">
    <property type="component" value="Segment"/>
</dbReference>
<protein>
    <submittedName>
        <fullName evidence="1">Uncharacterized protein</fullName>
    </submittedName>
</protein>
<name>A0A1W6DY46_9CAUD</name>
<reference evidence="1 2" key="1">
    <citation type="submission" date="2017-04" db="EMBL/GenBank/DDBJ databases">
        <title>Complete genome sequence and characterization of temperature-dependent bacteriophage phiA8-29 infecting Aeromonas.</title>
        <authorList>
            <person name="He Y."/>
            <person name="Yang H."/>
        </authorList>
    </citation>
    <scope>NUCLEOTIDE SEQUENCE [LARGE SCALE GENOMIC DNA]</scope>
</reference>
<gene>
    <name evidence="1" type="ORF">phiA829_008</name>
</gene>
<accession>A0A1W6DY46</accession>
<proteinExistence type="predicted"/>
<organism evidence="1 2">
    <name type="scientific">Aeromonas phage phiA8-29</name>
    <dbReference type="NCBI Taxonomy" id="1978922"/>
    <lineage>
        <taxon>Viruses</taxon>
        <taxon>Duplodnaviria</taxon>
        <taxon>Heunggongvirae</taxon>
        <taxon>Uroviricota</taxon>
        <taxon>Caudoviricetes</taxon>
        <taxon>Pantevenvirales</taxon>
        <taxon>Ackermannviridae</taxon>
        <taxon>Tedavirus</taxon>
        <taxon>Tedavirus A829</taxon>
    </lineage>
</organism>
<sequence>MNMITKLVSTVVEVSITLNTEVSKAEQFRQATLEGANIGRTSFMNLVNGKVEEACGWKLVTVEETPAVIAEGVEGQAALESVIEVLASKGLKTNIKNASTEVYATVVLEGLGRLQLNPTKKGFSLMFFPCKGAEVKDITVKGFAIKAEKAQYGRLETVTADQLISMI</sequence>
<evidence type="ECO:0000313" key="2">
    <source>
        <dbReference type="Proteomes" id="UP000221506"/>
    </source>
</evidence>
<evidence type="ECO:0000313" key="1">
    <source>
        <dbReference type="EMBL" id="ARK07828.1"/>
    </source>
</evidence>